<dbReference type="EMBL" id="CP093313">
    <property type="protein sequence ID" value="UWZ82104.1"/>
    <property type="molecule type" value="Genomic_DNA"/>
</dbReference>
<dbReference type="Pfam" id="PF04972">
    <property type="entry name" value="BON"/>
    <property type="match status" value="2"/>
</dbReference>
<dbReference type="InterPro" id="IPR051686">
    <property type="entry name" value="Lipoprotein_DolP"/>
</dbReference>
<dbReference type="PANTHER" id="PTHR34606">
    <property type="entry name" value="BON DOMAIN-CONTAINING PROTEIN"/>
    <property type="match status" value="1"/>
</dbReference>
<dbReference type="KEGG" id="orp:MOP44_16155"/>
<dbReference type="RefSeq" id="WP_260791195.1">
    <property type="nucleotide sequence ID" value="NZ_CP093313.1"/>
</dbReference>
<evidence type="ECO:0000256" key="1">
    <source>
        <dbReference type="SAM" id="SignalP"/>
    </source>
</evidence>
<feature type="domain" description="BON" evidence="2">
    <location>
        <begin position="110"/>
        <end position="178"/>
    </location>
</feature>
<dbReference type="PROSITE" id="PS51257">
    <property type="entry name" value="PROKAR_LIPOPROTEIN"/>
    <property type="match status" value="1"/>
</dbReference>
<evidence type="ECO:0000313" key="3">
    <source>
        <dbReference type="EMBL" id="UWZ82104.1"/>
    </source>
</evidence>
<dbReference type="Gene3D" id="3.30.1340.30">
    <property type="match status" value="2"/>
</dbReference>
<reference evidence="3" key="1">
    <citation type="submission" date="2021-04" db="EMBL/GenBank/DDBJ databases">
        <title>Phylogenetic analysis of Acidobacteriaceae.</title>
        <authorList>
            <person name="Qiu L."/>
            <person name="Zhang Q."/>
        </authorList>
    </citation>
    <scope>NUCLEOTIDE SEQUENCE</scope>
    <source>
        <strain evidence="3">DSM 25168</strain>
    </source>
</reference>
<dbReference type="InterPro" id="IPR007055">
    <property type="entry name" value="BON_dom"/>
</dbReference>
<evidence type="ECO:0000259" key="2">
    <source>
        <dbReference type="PROSITE" id="PS50914"/>
    </source>
</evidence>
<feature type="signal peptide" evidence="1">
    <location>
        <begin position="1"/>
        <end position="19"/>
    </location>
</feature>
<accession>A0A9J7BH46</accession>
<feature type="chain" id="PRO_5039931778" evidence="1">
    <location>
        <begin position="20"/>
        <end position="187"/>
    </location>
</feature>
<dbReference type="Proteomes" id="UP001059380">
    <property type="component" value="Chromosome"/>
</dbReference>
<dbReference type="AlphaFoldDB" id="A0A9J7BH46"/>
<protein>
    <submittedName>
        <fullName evidence="3">BON domain-containing protein</fullName>
    </submittedName>
</protein>
<keyword evidence="1" id="KW-0732">Signal</keyword>
<name>A0A9J7BH46_9BACT</name>
<organism evidence="3 4">
    <name type="scientific">Occallatibacter riparius</name>
    <dbReference type="NCBI Taxonomy" id="1002689"/>
    <lineage>
        <taxon>Bacteria</taxon>
        <taxon>Pseudomonadati</taxon>
        <taxon>Acidobacteriota</taxon>
        <taxon>Terriglobia</taxon>
        <taxon>Terriglobales</taxon>
        <taxon>Acidobacteriaceae</taxon>
        <taxon>Occallatibacter</taxon>
    </lineage>
</organism>
<sequence>MHFNLFRRGLLFSSAAVLAGTLTVAGCHANHADEKDAVTNSLKTNSLGEVSVSQDREKGVMTLKGNVATDDQKQQAGTLAQQAAPDYQIANEIGVRPPNADQAGSVASNVDNGIEDNFKAAIKAHKALDDQSIRGSAKNGTLEIKGSVKTAQQKEEVEKLAKKIPNVQQVVNELEVKPNKHSSAAGE</sequence>
<gene>
    <name evidence="3" type="ORF">MOP44_16155</name>
</gene>
<proteinExistence type="predicted"/>
<keyword evidence="4" id="KW-1185">Reference proteome</keyword>
<dbReference type="PROSITE" id="PS50914">
    <property type="entry name" value="BON"/>
    <property type="match status" value="1"/>
</dbReference>
<dbReference type="PANTHER" id="PTHR34606:SF15">
    <property type="entry name" value="BON DOMAIN-CONTAINING PROTEIN"/>
    <property type="match status" value="1"/>
</dbReference>
<evidence type="ECO:0000313" key="4">
    <source>
        <dbReference type="Proteomes" id="UP001059380"/>
    </source>
</evidence>